<keyword evidence="2" id="KW-0805">Transcription regulation</keyword>
<evidence type="ECO:0000313" key="9">
    <source>
        <dbReference type="Proteomes" id="UP001069047"/>
    </source>
</evidence>
<reference evidence="7" key="3">
    <citation type="submission" date="2024-02" db="EMBL/GenBank/DDBJ databases">
        <authorList>
            <person name="Choi B."/>
        </authorList>
    </citation>
    <scope>NUCLEOTIDE SEQUENCE</scope>
    <source>
        <strain evidence="7">UMB1016</strain>
    </source>
</reference>
<reference evidence="6" key="2">
    <citation type="submission" date="2022-09" db="EMBL/GenBank/DDBJ databases">
        <title>Aerococcus urinae taxonomy study.</title>
        <authorList>
            <person name="Christensen J."/>
            <person name="Senneby E."/>
        </authorList>
    </citation>
    <scope>NUCLEOTIDE SEQUENCE</scope>
    <source>
        <strain evidence="6">LUND-41-B12</strain>
    </source>
</reference>
<dbReference type="EMBL" id="CP145132">
    <property type="protein sequence ID" value="WWC54634.1"/>
    <property type="molecule type" value="Genomic_DNA"/>
</dbReference>
<dbReference type="CDD" id="cd05466">
    <property type="entry name" value="PBP2_LTTR_substrate"/>
    <property type="match status" value="1"/>
</dbReference>
<feature type="domain" description="HTH lysR-type" evidence="5">
    <location>
        <begin position="1"/>
        <end position="58"/>
    </location>
</feature>
<evidence type="ECO:0000313" key="8">
    <source>
        <dbReference type="Proteomes" id="UP000250354"/>
    </source>
</evidence>
<protein>
    <submittedName>
        <fullName evidence="6">LysR family transcriptional regulator</fullName>
    </submittedName>
</protein>
<dbReference type="PROSITE" id="PS50931">
    <property type="entry name" value="HTH_LYSR"/>
    <property type="match status" value="1"/>
</dbReference>
<dbReference type="PRINTS" id="PR00039">
    <property type="entry name" value="HTHLYSR"/>
</dbReference>
<evidence type="ECO:0000259" key="5">
    <source>
        <dbReference type="PROSITE" id="PS50931"/>
    </source>
</evidence>
<dbReference type="PANTHER" id="PTHR30346:SF0">
    <property type="entry name" value="HCA OPERON TRANSCRIPTIONAL ACTIVATOR HCAR"/>
    <property type="match status" value="1"/>
</dbReference>
<dbReference type="Proteomes" id="UP001069047">
    <property type="component" value="Unassembled WGS sequence"/>
</dbReference>
<dbReference type="EMBL" id="JAOTMY010000006">
    <property type="protein sequence ID" value="MCY3088245.1"/>
    <property type="molecule type" value="Genomic_DNA"/>
</dbReference>
<evidence type="ECO:0000256" key="2">
    <source>
        <dbReference type="ARBA" id="ARBA00023015"/>
    </source>
</evidence>
<dbReference type="AlphaFoldDB" id="A0A1E9PKS4"/>
<dbReference type="GO" id="GO:0003700">
    <property type="term" value="F:DNA-binding transcription factor activity"/>
    <property type="evidence" value="ECO:0007669"/>
    <property type="project" value="InterPro"/>
</dbReference>
<accession>A0A9Q4H426</accession>
<sequence>MYSRKLEIFIAVAQEGSFSQAAQRLYISPTAVKKQIDRLEDLLGLDLFQRSSRGVKLTEAGHSFYQDSLALIDQSQKAIHRAKQIAQKSPYLIRLGRSFLNPAQDFFPLWHRFNQHYPQFKLEVVPFEDNQQSILETIKHLGQGFDLMVGACDSLKWLEYVQLLPLKEAKLTCAMAKNHPLKGKACIQLEDLNDQDLIMVKEGHSQSNDALRSYLKSHYRSIHIIDAAYYYDLSTFNRCEQTGAILLSLDVWEDIHPSLITIPLAWSGPGVPYGIIYSKEPNDQVAKFIKVLANLH</sequence>
<organism evidence="6 9">
    <name type="scientific">Aerococcus mictus</name>
    <dbReference type="NCBI Taxonomy" id="2976810"/>
    <lineage>
        <taxon>Bacteria</taxon>
        <taxon>Bacillati</taxon>
        <taxon>Bacillota</taxon>
        <taxon>Bacilli</taxon>
        <taxon>Lactobacillales</taxon>
        <taxon>Aerococcaceae</taxon>
        <taxon>Aerococcus</taxon>
    </lineage>
</organism>
<dbReference type="PANTHER" id="PTHR30346">
    <property type="entry name" value="TRANSCRIPTIONAL DUAL REGULATOR HCAR-RELATED"/>
    <property type="match status" value="1"/>
</dbReference>
<dbReference type="SUPFAM" id="SSF46785">
    <property type="entry name" value="Winged helix' DNA-binding domain"/>
    <property type="match status" value="1"/>
</dbReference>
<dbReference type="Gene3D" id="1.10.10.10">
    <property type="entry name" value="Winged helix-like DNA-binding domain superfamily/Winged helix DNA-binding domain"/>
    <property type="match status" value="1"/>
</dbReference>
<dbReference type="InterPro" id="IPR000847">
    <property type="entry name" value="LysR_HTH_N"/>
</dbReference>
<dbReference type="Gene3D" id="3.40.190.10">
    <property type="entry name" value="Periplasmic binding protein-like II"/>
    <property type="match status" value="2"/>
</dbReference>
<evidence type="ECO:0000313" key="7">
    <source>
        <dbReference type="EMBL" id="WWC54634.1"/>
    </source>
</evidence>
<dbReference type="RefSeq" id="WP_013669927.1">
    <property type="nucleotide sequence ID" value="NZ_CAJHLJ010000015.1"/>
</dbReference>
<comment type="similarity">
    <text evidence="1">Belongs to the LysR transcriptional regulatory family.</text>
</comment>
<proteinExistence type="inferred from homology"/>
<name>A0A1E9PKS4_9LACT</name>
<accession>A0A1E9PKS4</accession>
<dbReference type="InterPro" id="IPR036390">
    <property type="entry name" value="WH_DNA-bd_sf"/>
</dbReference>
<dbReference type="Pfam" id="PF03466">
    <property type="entry name" value="LysR_substrate"/>
    <property type="match status" value="1"/>
</dbReference>
<keyword evidence="3" id="KW-0238">DNA-binding</keyword>
<dbReference type="Pfam" id="PF00126">
    <property type="entry name" value="HTH_1"/>
    <property type="match status" value="1"/>
</dbReference>
<evidence type="ECO:0000256" key="4">
    <source>
        <dbReference type="ARBA" id="ARBA00023163"/>
    </source>
</evidence>
<keyword evidence="8" id="KW-1185">Reference proteome</keyword>
<evidence type="ECO:0000256" key="3">
    <source>
        <dbReference type="ARBA" id="ARBA00023125"/>
    </source>
</evidence>
<reference evidence="7 8" key="1">
    <citation type="journal article" date="2020" name="J. Bacteriol.">
        <title>Aerococcus urinae Isolated from Women with Lower Urinary Tract Symptoms: In Vitro Aggregation and Genome Analysis.</title>
        <authorList>
            <person name="Hilt E.E."/>
            <person name="Putonti C."/>
            <person name="Thomas-White K."/>
            <person name="Lewis A.L."/>
            <person name="Visick K.L."/>
            <person name="Gilbert N.M."/>
            <person name="Wolfe A.J."/>
        </authorList>
    </citation>
    <scope>NUCLEOTIDE SEQUENCE [LARGE SCALE GENOMIC DNA]</scope>
    <source>
        <strain evidence="7 8">UMB1016</strain>
    </source>
</reference>
<keyword evidence="4" id="KW-0804">Transcription</keyword>
<dbReference type="FunFam" id="1.10.10.10:FF:000001">
    <property type="entry name" value="LysR family transcriptional regulator"/>
    <property type="match status" value="1"/>
</dbReference>
<gene>
    <name evidence="7" type="ORF">DBT44_0009725</name>
    <name evidence="6" type="ORF">ODY61_09005</name>
</gene>
<evidence type="ECO:0000256" key="1">
    <source>
        <dbReference type="ARBA" id="ARBA00009437"/>
    </source>
</evidence>
<evidence type="ECO:0000313" key="6">
    <source>
        <dbReference type="EMBL" id="MCY3088245.1"/>
    </source>
</evidence>
<dbReference type="GO" id="GO:0032993">
    <property type="term" value="C:protein-DNA complex"/>
    <property type="evidence" value="ECO:0007669"/>
    <property type="project" value="TreeGrafter"/>
</dbReference>
<dbReference type="GeneID" id="86859216"/>
<dbReference type="InterPro" id="IPR005119">
    <property type="entry name" value="LysR_subst-bd"/>
</dbReference>
<dbReference type="GO" id="GO:0003677">
    <property type="term" value="F:DNA binding"/>
    <property type="evidence" value="ECO:0007669"/>
    <property type="project" value="UniProtKB-KW"/>
</dbReference>
<dbReference type="InterPro" id="IPR036388">
    <property type="entry name" value="WH-like_DNA-bd_sf"/>
</dbReference>
<dbReference type="Proteomes" id="UP000250354">
    <property type="component" value="Chromosome"/>
</dbReference>
<dbReference type="SUPFAM" id="SSF53850">
    <property type="entry name" value="Periplasmic binding protein-like II"/>
    <property type="match status" value="1"/>
</dbReference>